<sequence>MTGRLPDNIAYFARALRKAGLPVGPGDVIDAVEAVQAAGIGTREDFYWTLHAVLVRKHEHSVLFEEAFRLFWRRRDLIEKLIAQMAPVAPDRGREPPKAGALRVREALTPAAAPKPARKQDETALRATLTVSEREVLKAKDFAQMSAEEVAQARRLIAALTLPDDATRTRRFAPQARGRIDPRRSFQRTIRAYGAIDLAFRAPRMRPPPIVALADISGSMAEYSRLFLHFLHALSERRRVHSFVFATRLTNITRELARRDPDEALARASARARDWEGGTRIAEALHVFNRLWSRRVLGGGAVVLLFTDGLEREVTPELTFEMDRLKRSCRRLVWLNPLLRFDRFEARAGGIRAMLPHVHDFRPIHSLAAMEDLCQALRAGPTRAEDPRTWLRRAG</sequence>
<dbReference type="eggNOG" id="COG3552">
    <property type="taxonomic scope" value="Bacteria"/>
</dbReference>
<dbReference type="Gene3D" id="3.40.50.410">
    <property type="entry name" value="von Willebrand factor, type A domain"/>
    <property type="match status" value="1"/>
</dbReference>
<dbReference type="Proteomes" id="UP000008207">
    <property type="component" value="Chromosome"/>
</dbReference>
<accession>B8IR41</accession>
<dbReference type="CDD" id="cd00198">
    <property type="entry name" value="vWFA"/>
    <property type="match status" value="1"/>
</dbReference>
<gene>
    <name evidence="1" type="ordered locus">Mnod_1753</name>
</gene>
<dbReference type="Pfam" id="PF05762">
    <property type="entry name" value="VWA_CoxE"/>
    <property type="match status" value="1"/>
</dbReference>
<organism evidence="1 2">
    <name type="scientific">Methylobacterium nodulans (strain LMG 21967 / CNCM I-2342 / ORS 2060)</name>
    <dbReference type="NCBI Taxonomy" id="460265"/>
    <lineage>
        <taxon>Bacteria</taxon>
        <taxon>Pseudomonadati</taxon>
        <taxon>Pseudomonadota</taxon>
        <taxon>Alphaproteobacteria</taxon>
        <taxon>Hyphomicrobiales</taxon>
        <taxon>Methylobacteriaceae</taxon>
        <taxon>Methylobacterium</taxon>
    </lineage>
</organism>
<reference evidence="1 2" key="1">
    <citation type="submission" date="2009-01" db="EMBL/GenBank/DDBJ databases">
        <title>Complete sequence of chromosome of Methylobacterium nodulans ORS 2060.</title>
        <authorList>
            <consortium name="US DOE Joint Genome Institute"/>
            <person name="Lucas S."/>
            <person name="Copeland A."/>
            <person name="Lapidus A."/>
            <person name="Glavina del Rio T."/>
            <person name="Dalin E."/>
            <person name="Tice H."/>
            <person name="Bruce D."/>
            <person name="Goodwin L."/>
            <person name="Pitluck S."/>
            <person name="Sims D."/>
            <person name="Brettin T."/>
            <person name="Detter J.C."/>
            <person name="Han C."/>
            <person name="Larimer F."/>
            <person name="Land M."/>
            <person name="Hauser L."/>
            <person name="Kyrpides N."/>
            <person name="Ivanova N."/>
            <person name="Marx C.J."/>
            <person name="Richardson P."/>
        </authorList>
    </citation>
    <scope>NUCLEOTIDE SEQUENCE [LARGE SCALE GENOMIC DNA]</scope>
    <source>
        <strain evidence="2">LMG 21967 / CNCM I-2342 / ORS 2060</strain>
    </source>
</reference>
<dbReference type="RefSeq" id="WP_015928435.1">
    <property type="nucleotide sequence ID" value="NC_011894.1"/>
</dbReference>
<dbReference type="HOGENOM" id="CLU_042261_0_1_5"/>
<proteinExistence type="predicted"/>
<dbReference type="AlphaFoldDB" id="B8IR41"/>
<protein>
    <submittedName>
        <fullName evidence="1">VWA containing CoxE family protein</fullName>
    </submittedName>
</protein>
<name>B8IR41_METNO</name>
<dbReference type="SUPFAM" id="SSF53300">
    <property type="entry name" value="vWA-like"/>
    <property type="match status" value="1"/>
</dbReference>
<dbReference type="PANTHER" id="PTHR39338:SF6">
    <property type="entry name" value="BLL5662 PROTEIN"/>
    <property type="match status" value="1"/>
</dbReference>
<dbReference type="OrthoDB" id="9790469at2"/>
<dbReference type="KEGG" id="mno:Mnod_1753"/>
<dbReference type="EMBL" id="CP001349">
    <property type="protein sequence ID" value="ACL56743.1"/>
    <property type="molecule type" value="Genomic_DNA"/>
</dbReference>
<evidence type="ECO:0000313" key="2">
    <source>
        <dbReference type="Proteomes" id="UP000008207"/>
    </source>
</evidence>
<dbReference type="InterPro" id="IPR008912">
    <property type="entry name" value="Uncharacterised_CoxE"/>
</dbReference>
<dbReference type="STRING" id="460265.Mnod_1753"/>
<evidence type="ECO:0000313" key="1">
    <source>
        <dbReference type="EMBL" id="ACL56743.1"/>
    </source>
</evidence>
<dbReference type="InterPro" id="IPR036465">
    <property type="entry name" value="vWFA_dom_sf"/>
</dbReference>
<dbReference type="PANTHER" id="PTHR39338">
    <property type="entry name" value="BLL5662 PROTEIN-RELATED"/>
    <property type="match status" value="1"/>
</dbReference>
<keyword evidence="2" id="KW-1185">Reference proteome</keyword>
<dbReference type="PIRSF" id="PIRSF010256">
    <property type="entry name" value="CoxE_vWa"/>
    <property type="match status" value="1"/>
</dbReference>
<dbReference type="InterPro" id="IPR011195">
    <property type="entry name" value="UCP010256"/>
</dbReference>